<dbReference type="AlphaFoldDB" id="A0A927ASN8"/>
<name>A0A927ASN8_9BACT</name>
<reference evidence="2" key="1">
    <citation type="submission" date="2020-09" db="EMBL/GenBank/DDBJ databases">
        <authorList>
            <person name="Kim M.K."/>
        </authorList>
    </citation>
    <scope>NUCLEOTIDE SEQUENCE</scope>
    <source>
        <strain evidence="2">BT702</strain>
    </source>
</reference>
<dbReference type="Proteomes" id="UP000598820">
    <property type="component" value="Unassembled WGS sequence"/>
</dbReference>
<protein>
    <submittedName>
        <fullName evidence="2">Uncharacterized protein</fullName>
    </submittedName>
</protein>
<sequence length="49" mass="5569">MNPTTQQPNQEPLPGDYYGVIYKGGLLIPLGILIGLAFGVWWIVRRRKK</sequence>
<keyword evidence="1" id="KW-1133">Transmembrane helix</keyword>
<comment type="caution">
    <text evidence="2">The sequence shown here is derived from an EMBL/GenBank/DDBJ whole genome shotgun (WGS) entry which is preliminary data.</text>
</comment>
<gene>
    <name evidence="2" type="ORF">IC229_26175</name>
</gene>
<keyword evidence="1" id="KW-0812">Transmembrane</keyword>
<evidence type="ECO:0000313" key="3">
    <source>
        <dbReference type="Proteomes" id="UP000598820"/>
    </source>
</evidence>
<accession>A0A927ASN8</accession>
<organism evidence="2 3">
    <name type="scientific">Spirosoma profusum</name>
    <dbReference type="NCBI Taxonomy" id="2771354"/>
    <lineage>
        <taxon>Bacteria</taxon>
        <taxon>Pseudomonadati</taxon>
        <taxon>Bacteroidota</taxon>
        <taxon>Cytophagia</taxon>
        <taxon>Cytophagales</taxon>
        <taxon>Cytophagaceae</taxon>
        <taxon>Spirosoma</taxon>
    </lineage>
</organism>
<keyword evidence="3" id="KW-1185">Reference proteome</keyword>
<keyword evidence="1" id="KW-0472">Membrane</keyword>
<proteinExistence type="predicted"/>
<evidence type="ECO:0000256" key="1">
    <source>
        <dbReference type="SAM" id="Phobius"/>
    </source>
</evidence>
<dbReference type="EMBL" id="JACWZY010000028">
    <property type="protein sequence ID" value="MBD2704158.1"/>
    <property type="molecule type" value="Genomic_DNA"/>
</dbReference>
<feature type="transmembrane region" description="Helical" evidence="1">
    <location>
        <begin position="20"/>
        <end position="44"/>
    </location>
</feature>
<evidence type="ECO:0000313" key="2">
    <source>
        <dbReference type="EMBL" id="MBD2704158.1"/>
    </source>
</evidence>